<sequence>MTALERIAHWVHSSDIERLPDAGFATARLAFLDTLAVTLIGSRRDAPRIVASLEPLDSPQAAASLVGMRSRTSVARAALINGTAAHADLFDDNSAPMIAHPSASLVSALLPLAQSLGANGQDLLLAYCVGFEVGVGLGRALNPALYEQGWHVTRVLGVLGTTAACCRLARVNVAQTVHALGVATSAAGGLRQHFGTMTMALHAGWTARDAIEAMQLAARGFDADPAGLDGRYGLARVFAQSELALPELGESFELVDSGIIFKPYPCGAPTHAAIDAALTLRADQRIDPERIEAIVCHVHPWNAMTLREELPTTANQARVNLRFCVAAALHFGRVTPDEFSTEALRDPLVHRLMRCTDISIDASLPDNGEFPAAVTLQLRDGGTLTERRDVPPGGTGRRLDAARIESKFRQCAAGVLTGPTCEQAIAALTRLDALAAVEVDGLARMVEGDGPLAVAPAI</sequence>
<dbReference type="Gene3D" id="1.10.4100.10">
    <property type="entry name" value="2-methylcitrate dehydratase PrpD"/>
    <property type="match status" value="1"/>
</dbReference>
<keyword evidence="5" id="KW-1185">Reference proteome</keyword>
<dbReference type="EMBL" id="JAQQEZ010000058">
    <property type="protein sequence ID" value="MFM0007342.1"/>
    <property type="molecule type" value="Genomic_DNA"/>
</dbReference>
<evidence type="ECO:0000313" key="4">
    <source>
        <dbReference type="EMBL" id="MFM0007342.1"/>
    </source>
</evidence>
<dbReference type="SUPFAM" id="SSF103378">
    <property type="entry name" value="2-methylcitrate dehydratase PrpD"/>
    <property type="match status" value="1"/>
</dbReference>
<dbReference type="PANTHER" id="PTHR16943">
    <property type="entry name" value="2-METHYLCITRATE DEHYDRATASE-RELATED"/>
    <property type="match status" value="1"/>
</dbReference>
<dbReference type="InterPro" id="IPR036148">
    <property type="entry name" value="MmgE/PrpD_sf"/>
</dbReference>
<comment type="similarity">
    <text evidence="1">Belongs to the PrpD family.</text>
</comment>
<organism evidence="4 5">
    <name type="scientific">Paraburkholderia dipogonis</name>
    <dbReference type="NCBI Taxonomy" id="1211383"/>
    <lineage>
        <taxon>Bacteria</taxon>
        <taxon>Pseudomonadati</taxon>
        <taxon>Pseudomonadota</taxon>
        <taxon>Betaproteobacteria</taxon>
        <taxon>Burkholderiales</taxon>
        <taxon>Burkholderiaceae</taxon>
        <taxon>Paraburkholderia</taxon>
    </lineage>
</organism>
<reference evidence="4 5" key="1">
    <citation type="journal article" date="2024" name="Chem. Sci.">
        <title>Discovery of megapolipeptins by genome mining of a Burkholderiales bacteria collection.</title>
        <authorList>
            <person name="Paulo B.S."/>
            <person name="Recchia M.J.J."/>
            <person name="Lee S."/>
            <person name="Fergusson C.H."/>
            <person name="Romanowski S.B."/>
            <person name="Hernandez A."/>
            <person name="Krull N."/>
            <person name="Liu D.Y."/>
            <person name="Cavanagh H."/>
            <person name="Bos A."/>
            <person name="Gray C.A."/>
            <person name="Murphy B.T."/>
            <person name="Linington R.G."/>
            <person name="Eustaquio A.S."/>
        </authorList>
    </citation>
    <scope>NUCLEOTIDE SEQUENCE [LARGE SCALE GENOMIC DNA]</scope>
    <source>
        <strain evidence="4 5">RL17-350-BIC-A</strain>
    </source>
</reference>
<proteinExistence type="inferred from homology"/>
<gene>
    <name evidence="4" type="ORF">PQR57_41110</name>
</gene>
<dbReference type="Pfam" id="PF19305">
    <property type="entry name" value="MmgE_PrpD_C"/>
    <property type="match status" value="1"/>
</dbReference>
<feature type="domain" description="MmgE/PrpD N-terminal" evidence="2">
    <location>
        <begin position="5"/>
        <end position="241"/>
    </location>
</feature>
<feature type="domain" description="MmgE/PrpD C-terminal" evidence="3">
    <location>
        <begin position="264"/>
        <end position="425"/>
    </location>
</feature>
<dbReference type="Pfam" id="PF03972">
    <property type="entry name" value="MmgE_PrpD_N"/>
    <property type="match status" value="1"/>
</dbReference>
<dbReference type="RefSeq" id="WP_408181943.1">
    <property type="nucleotide sequence ID" value="NZ_JAQQEZ010000058.1"/>
</dbReference>
<dbReference type="InterPro" id="IPR005656">
    <property type="entry name" value="MmgE_PrpD"/>
</dbReference>
<dbReference type="Gene3D" id="3.30.1330.120">
    <property type="entry name" value="2-methylcitrate dehydratase PrpD"/>
    <property type="match status" value="1"/>
</dbReference>
<dbReference type="InterPro" id="IPR045337">
    <property type="entry name" value="MmgE_PrpD_C"/>
</dbReference>
<dbReference type="PANTHER" id="PTHR16943:SF8">
    <property type="entry name" value="2-METHYLCITRATE DEHYDRATASE"/>
    <property type="match status" value="1"/>
</dbReference>
<evidence type="ECO:0000256" key="1">
    <source>
        <dbReference type="ARBA" id="ARBA00006174"/>
    </source>
</evidence>
<dbReference type="InterPro" id="IPR042183">
    <property type="entry name" value="MmgE/PrpD_sf_1"/>
</dbReference>
<dbReference type="Proteomes" id="UP001629230">
    <property type="component" value="Unassembled WGS sequence"/>
</dbReference>
<evidence type="ECO:0000313" key="5">
    <source>
        <dbReference type="Proteomes" id="UP001629230"/>
    </source>
</evidence>
<accession>A0ABW9B376</accession>
<dbReference type="InterPro" id="IPR042188">
    <property type="entry name" value="MmgE/PrpD_sf_2"/>
</dbReference>
<dbReference type="InterPro" id="IPR045336">
    <property type="entry name" value="MmgE_PrpD_N"/>
</dbReference>
<evidence type="ECO:0000259" key="2">
    <source>
        <dbReference type="Pfam" id="PF03972"/>
    </source>
</evidence>
<name>A0ABW9B376_9BURK</name>
<evidence type="ECO:0000259" key="3">
    <source>
        <dbReference type="Pfam" id="PF19305"/>
    </source>
</evidence>
<comment type="caution">
    <text evidence="4">The sequence shown here is derived from an EMBL/GenBank/DDBJ whole genome shotgun (WGS) entry which is preliminary data.</text>
</comment>
<protein>
    <submittedName>
        <fullName evidence="4">MmgE/PrpD family protein</fullName>
    </submittedName>
</protein>